<dbReference type="Gene3D" id="3.30.70.100">
    <property type="match status" value="1"/>
</dbReference>
<feature type="domain" description="BLUF" evidence="1">
    <location>
        <begin position="2"/>
        <end position="95"/>
    </location>
</feature>
<dbReference type="STRING" id="262668.GCA_000931715_01305"/>
<accession>N9FHE8</accession>
<keyword evidence="3" id="KW-1185">Reference proteome</keyword>
<protein>
    <recommendedName>
        <fullName evidence="1">BLUF domain-containing protein</fullName>
    </recommendedName>
</protein>
<dbReference type="InterPro" id="IPR007024">
    <property type="entry name" value="BLUF_domain"/>
</dbReference>
<dbReference type="GO" id="GO:0071949">
    <property type="term" value="F:FAD binding"/>
    <property type="evidence" value="ECO:0007669"/>
    <property type="project" value="InterPro"/>
</dbReference>
<dbReference type="GeneID" id="29857206"/>
<dbReference type="eggNOG" id="COG3804">
    <property type="taxonomic scope" value="Bacteria"/>
</dbReference>
<evidence type="ECO:0000259" key="1">
    <source>
        <dbReference type="PROSITE" id="PS50925"/>
    </source>
</evidence>
<dbReference type="Pfam" id="PF04940">
    <property type="entry name" value="BLUF"/>
    <property type="match status" value="1"/>
</dbReference>
<dbReference type="HOGENOM" id="CLU_097099_1_0_6"/>
<reference evidence="2 3" key="1">
    <citation type="submission" date="2013-02" db="EMBL/GenBank/DDBJ databases">
        <title>The Genome Sequence of Acinetobacter beijerinckii CIP 110307.</title>
        <authorList>
            <consortium name="The Broad Institute Genome Sequencing Platform"/>
            <consortium name="The Broad Institute Genome Sequencing Center for Infectious Disease"/>
            <person name="Cerqueira G."/>
            <person name="Feldgarden M."/>
            <person name="Courvalin P."/>
            <person name="Perichon B."/>
            <person name="Grillot-Courvalin C."/>
            <person name="Clermont D."/>
            <person name="Rocha E."/>
            <person name="Yoon E.-J."/>
            <person name="Nemec A."/>
            <person name="Walker B."/>
            <person name="Young S.K."/>
            <person name="Zeng Q."/>
            <person name="Gargeya S."/>
            <person name="Fitzgerald M."/>
            <person name="Haas B."/>
            <person name="Abouelleil A."/>
            <person name="Alvarado L."/>
            <person name="Arachchi H.M."/>
            <person name="Berlin A.M."/>
            <person name="Chapman S.B."/>
            <person name="Dewar J."/>
            <person name="Goldberg J."/>
            <person name="Griggs A."/>
            <person name="Gujja S."/>
            <person name="Hansen M."/>
            <person name="Howarth C."/>
            <person name="Imamovic A."/>
            <person name="Larimer J."/>
            <person name="McCowan C."/>
            <person name="Murphy C."/>
            <person name="Neiman D."/>
            <person name="Pearson M."/>
            <person name="Priest M."/>
            <person name="Roberts A."/>
            <person name="Saif S."/>
            <person name="Shea T."/>
            <person name="Sisk P."/>
            <person name="Sykes S."/>
            <person name="Wortman J."/>
            <person name="Nusbaum C."/>
            <person name="Birren B."/>
        </authorList>
    </citation>
    <scope>NUCLEOTIDE SEQUENCE [LARGE SCALE GENOMIC DNA]</scope>
    <source>
        <strain evidence="2 3">CIP 110307</strain>
    </source>
</reference>
<dbReference type="EMBL" id="APQL01000005">
    <property type="protein sequence ID" value="ENW06735.1"/>
    <property type="molecule type" value="Genomic_DNA"/>
</dbReference>
<evidence type="ECO:0000313" key="3">
    <source>
        <dbReference type="Proteomes" id="UP000017670"/>
    </source>
</evidence>
<dbReference type="RefSeq" id="WP_005059436.1">
    <property type="nucleotide sequence ID" value="NZ_KB849765.1"/>
</dbReference>
<dbReference type="PATRIC" id="fig|1217648.3.peg.1174"/>
<dbReference type="PROSITE" id="PS50925">
    <property type="entry name" value="BLUF"/>
    <property type="match status" value="1"/>
</dbReference>
<dbReference type="AlphaFoldDB" id="N9FHE8"/>
<dbReference type="Proteomes" id="UP000017670">
    <property type="component" value="Unassembled WGS sequence"/>
</dbReference>
<dbReference type="InterPro" id="IPR036046">
    <property type="entry name" value="Acylphosphatase-like_dom_sf"/>
</dbReference>
<sequence length="157" mass="18465">MKIRLCYSSQRNDEGDDLLQDLRDILTEARDFNTRHQIYGVLYYADNAFFQCLEGEKNAVERIFEKIIADSRHHSVKHISSYVIEQFSFKKWSMKYVQRETNIEYFFLQLGENNFNPSCLNEQSLTPFLQELLIAEQSKIPVGLKKVGMLNRGVNPF</sequence>
<comment type="caution">
    <text evidence="2">The sequence shown here is derived from an EMBL/GenBank/DDBJ whole genome shotgun (WGS) entry which is preliminary data.</text>
</comment>
<name>N9FHE8_9GAMM</name>
<organism evidence="2 3">
    <name type="scientific">Acinetobacter beijerinckii CIP 110307</name>
    <dbReference type="NCBI Taxonomy" id="1217648"/>
    <lineage>
        <taxon>Bacteria</taxon>
        <taxon>Pseudomonadati</taxon>
        <taxon>Pseudomonadota</taxon>
        <taxon>Gammaproteobacteria</taxon>
        <taxon>Moraxellales</taxon>
        <taxon>Moraxellaceae</taxon>
        <taxon>Acinetobacter</taxon>
    </lineage>
</organism>
<gene>
    <name evidence="2" type="ORF">F933_01186</name>
</gene>
<evidence type="ECO:0000313" key="2">
    <source>
        <dbReference type="EMBL" id="ENW06735.1"/>
    </source>
</evidence>
<dbReference type="GO" id="GO:0009882">
    <property type="term" value="F:blue light photoreceptor activity"/>
    <property type="evidence" value="ECO:0007669"/>
    <property type="project" value="InterPro"/>
</dbReference>
<dbReference type="SUPFAM" id="SSF54975">
    <property type="entry name" value="Acylphosphatase/BLUF domain-like"/>
    <property type="match status" value="1"/>
</dbReference>
<proteinExistence type="predicted"/>
<dbReference type="SMART" id="SM01034">
    <property type="entry name" value="BLUF"/>
    <property type="match status" value="1"/>
</dbReference>